<proteinExistence type="predicted"/>
<dbReference type="InterPro" id="IPR019401">
    <property type="entry name" value="Znf_CHCC"/>
</dbReference>
<keyword evidence="3" id="KW-1185">Reference proteome</keyword>
<gene>
    <name evidence="2" type="ORF">HS961_01200</name>
</gene>
<dbReference type="Gene3D" id="2.60.260.40">
    <property type="entry name" value="q5lls5 like domains"/>
    <property type="match status" value="1"/>
</dbReference>
<reference evidence="2 3" key="1">
    <citation type="journal article" date="2020" name="G3 (Bethesda)">
        <title>CeMbio - The Caenorhabditis elegans Microbiome Resource.</title>
        <authorList>
            <person name="Dirksen P."/>
            <person name="Assie A."/>
            <person name="Zimmermann J."/>
            <person name="Zhang F."/>
            <person name="Tietje A.M."/>
            <person name="Marsh S.A."/>
            <person name="Felix M.A."/>
            <person name="Shapira M."/>
            <person name="Kaleta C."/>
            <person name="Schulenburg H."/>
            <person name="Samuel B."/>
        </authorList>
    </citation>
    <scope>NUCLEOTIDE SEQUENCE [LARGE SCALE GENOMIC DNA]</scope>
    <source>
        <strain evidence="2 3">BIGb0172</strain>
    </source>
</reference>
<dbReference type="RefSeq" id="WP_021028650.1">
    <property type="nucleotide sequence ID" value="NZ_CP058554.1"/>
</dbReference>
<organism evidence="2 3">
    <name type="scientific">Comamonas piscis</name>
    <dbReference type="NCBI Taxonomy" id="1562974"/>
    <lineage>
        <taxon>Bacteria</taxon>
        <taxon>Pseudomonadati</taxon>
        <taxon>Pseudomonadota</taxon>
        <taxon>Betaproteobacteria</taxon>
        <taxon>Burkholderiales</taxon>
        <taxon>Comamonadaceae</taxon>
        <taxon>Comamonas</taxon>
    </lineage>
</organism>
<keyword evidence="2" id="KW-0479">Metal-binding</keyword>
<dbReference type="KEGG" id="cpis:HS961_01200"/>
<dbReference type="Proteomes" id="UP000515240">
    <property type="component" value="Chromosome"/>
</dbReference>
<accession>A0A7G5EC33</accession>
<name>A0A7G5EC33_9BURK</name>
<evidence type="ECO:0000313" key="2">
    <source>
        <dbReference type="EMBL" id="QMV71558.1"/>
    </source>
</evidence>
<dbReference type="EMBL" id="CP058554">
    <property type="protein sequence ID" value="QMV71558.1"/>
    <property type="molecule type" value="Genomic_DNA"/>
</dbReference>
<dbReference type="Pfam" id="PF10276">
    <property type="entry name" value="zf-CHCC"/>
    <property type="match status" value="1"/>
</dbReference>
<evidence type="ECO:0000259" key="1">
    <source>
        <dbReference type="Pfam" id="PF10276"/>
    </source>
</evidence>
<keyword evidence="2" id="KW-0863">Zinc-finger</keyword>
<evidence type="ECO:0000313" key="3">
    <source>
        <dbReference type="Proteomes" id="UP000515240"/>
    </source>
</evidence>
<dbReference type="AlphaFoldDB" id="A0A7G5EC33"/>
<feature type="domain" description="Zinc finger CHCC-type" evidence="1">
    <location>
        <begin position="33"/>
        <end position="56"/>
    </location>
</feature>
<sequence>MTQAVVELLAKDLNAQGGVFCPNPKADMKLWSGHPRVFLDVGHSGEAKCPYCGTVYRLKAGETFHGGH</sequence>
<protein>
    <submittedName>
        <fullName evidence="2">Zinc-finger domain-containing protein</fullName>
    </submittedName>
</protein>
<keyword evidence="2" id="KW-0862">Zinc</keyword>
<dbReference type="GO" id="GO:0008270">
    <property type="term" value="F:zinc ion binding"/>
    <property type="evidence" value="ECO:0007669"/>
    <property type="project" value="UniProtKB-KW"/>
</dbReference>